<evidence type="ECO:0000313" key="3">
    <source>
        <dbReference type="Proteomes" id="UP000799118"/>
    </source>
</evidence>
<dbReference type="Proteomes" id="UP000799118">
    <property type="component" value="Unassembled WGS sequence"/>
</dbReference>
<gene>
    <name evidence="2" type="ORF">BT96DRAFT_939311</name>
</gene>
<evidence type="ECO:0000256" key="1">
    <source>
        <dbReference type="SAM" id="MobiDB-lite"/>
    </source>
</evidence>
<dbReference type="OrthoDB" id="3202607at2759"/>
<organism evidence="2 3">
    <name type="scientific">Gymnopus androsaceus JB14</name>
    <dbReference type="NCBI Taxonomy" id="1447944"/>
    <lineage>
        <taxon>Eukaryota</taxon>
        <taxon>Fungi</taxon>
        <taxon>Dikarya</taxon>
        <taxon>Basidiomycota</taxon>
        <taxon>Agaricomycotina</taxon>
        <taxon>Agaricomycetes</taxon>
        <taxon>Agaricomycetidae</taxon>
        <taxon>Agaricales</taxon>
        <taxon>Marasmiineae</taxon>
        <taxon>Omphalotaceae</taxon>
        <taxon>Gymnopus</taxon>
    </lineage>
</organism>
<dbReference type="Gene3D" id="3.60.130.30">
    <property type="match status" value="1"/>
</dbReference>
<protein>
    <submittedName>
        <fullName evidence="2">Uncharacterized protein</fullName>
    </submittedName>
</protein>
<sequence>MSRDKFFHKRTGCWDSIGPHGEEWLKVFEYKACEGVVGAFYMDGERWRAVSPSLELPIKLKLPNDIAQSLGVSAYVFQKDFDFSQALLFAVNLEGHMDKADSAESDNAEYPLPPSSPLSSPLSSPPPTRPPSLPLSPNELVSKKRQHGKAHSKQNRKKHRQEAPPKAAADILTRSDPANRFVSNGAAFSVAYSMADDAPVASTSYVGLLDIGPKRLPLLRTTVPFADANSRIFGLVAYGDSSIKQCAEDVVQLLKKTRAQASFTGKQKYGRCGNFTNLNTGVAHGGGRLASSRSFAFFNADSPKPSQRPANAAVIDELINSVPFKRLSGLYNYCNSQFERLLVNDNSLIRIFDNSVLASVAFNFGPCTVCIPHVDFGNLPFLWCWIWGLGWFNWKKGSHLVLWDLKVVVEFPPWYHHRNSFGRLRHGNTPLYSSGGNFRWVNHGFQTEEDFKAKRSAEKAKEEEIWKCDHWEMGLNMFSTLEELGLHT</sequence>
<feature type="region of interest" description="Disordered" evidence="1">
    <location>
        <begin position="100"/>
        <end position="175"/>
    </location>
</feature>
<feature type="compositionally biased region" description="Pro residues" evidence="1">
    <location>
        <begin position="123"/>
        <end position="134"/>
    </location>
</feature>
<reference evidence="2" key="1">
    <citation type="journal article" date="2019" name="Environ. Microbiol.">
        <title>Fungal ecological strategies reflected in gene transcription - a case study of two litter decomposers.</title>
        <authorList>
            <person name="Barbi F."/>
            <person name="Kohler A."/>
            <person name="Barry K."/>
            <person name="Baskaran P."/>
            <person name="Daum C."/>
            <person name="Fauchery L."/>
            <person name="Ihrmark K."/>
            <person name="Kuo A."/>
            <person name="LaButti K."/>
            <person name="Lipzen A."/>
            <person name="Morin E."/>
            <person name="Grigoriev I.V."/>
            <person name="Henrissat B."/>
            <person name="Lindahl B."/>
            <person name="Martin F."/>
        </authorList>
    </citation>
    <scope>NUCLEOTIDE SEQUENCE</scope>
    <source>
        <strain evidence="2">JB14</strain>
    </source>
</reference>
<proteinExistence type="predicted"/>
<dbReference type="EMBL" id="ML769467">
    <property type="protein sequence ID" value="KAE9399640.1"/>
    <property type="molecule type" value="Genomic_DNA"/>
</dbReference>
<feature type="compositionally biased region" description="Basic residues" evidence="1">
    <location>
        <begin position="143"/>
        <end position="160"/>
    </location>
</feature>
<evidence type="ECO:0000313" key="2">
    <source>
        <dbReference type="EMBL" id="KAE9399640.1"/>
    </source>
</evidence>
<keyword evidence="3" id="KW-1185">Reference proteome</keyword>
<accession>A0A6A4HPH3</accession>
<name>A0A6A4HPH3_9AGAR</name>
<dbReference type="AlphaFoldDB" id="A0A6A4HPH3"/>